<name>A0A816UB87_9BILA</name>
<proteinExistence type="predicted"/>
<dbReference type="EMBL" id="CAJNRF010014068">
    <property type="protein sequence ID" value="CAF2154206.1"/>
    <property type="molecule type" value="Genomic_DNA"/>
</dbReference>
<sequence>MNFLFVLIIFIVLFPSRTNSIRCYKCDATNECRTINSGSSFKNYNYLSDNVEIIDCEYYCWKSVSLGNVYRGCAKKRCAVSHTIGEFSSSVCCQADYCNASRRVFLSKLLFITLISSNLFR</sequence>
<comment type="caution">
    <text evidence="2">The sequence shown here is derived from an EMBL/GenBank/DDBJ whole genome shotgun (WGS) entry which is preliminary data.</text>
</comment>
<evidence type="ECO:0000313" key="2">
    <source>
        <dbReference type="EMBL" id="CAF2105987.1"/>
    </source>
</evidence>
<evidence type="ECO:0000313" key="3">
    <source>
        <dbReference type="EMBL" id="CAF2154206.1"/>
    </source>
</evidence>
<keyword evidence="1" id="KW-0732">Signal</keyword>
<dbReference type="AlphaFoldDB" id="A0A816UB87"/>
<feature type="chain" id="PRO_5036413229" evidence="1">
    <location>
        <begin position="21"/>
        <end position="121"/>
    </location>
</feature>
<accession>A0A816UB87</accession>
<organism evidence="2 4">
    <name type="scientific">Rotaria magnacalcarata</name>
    <dbReference type="NCBI Taxonomy" id="392030"/>
    <lineage>
        <taxon>Eukaryota</taxon>
        <taxon>Metazoa</taxon>
        <taxon>Spiralia</taxon>
        <taxon>Gnathifera</taxon>
        <taxon>Rotifera</taxon>
        <taxon>Eurotatoria</taxon>
        <taxon>Bdelloidea</taxon>
        <taxon>Philodinida</taxon>
        <taxon>Philodinidae</taxon>
        <taxon>Rotaria</taxon>
    </lineage>
</organism>
<gene>
    <name evidence="3" type="ORF">WKI299_LOCUS30924</name>
    <name evidence="2" type="ORF">XDN619_LOCUS19753</name>
</gene>
<reference evidence="2" key="1">
    <citation type="submission" date="2021-02" db="EMBL/GenBank/DDBJ databases">
        <authorList>
            <person name="Nowell W R."/>
        </authorList>
    </citation>
    <scope>NUCLEOTIDE SEQUENCE</scope>
</reference>
<dbReference type="Proteomes" id="UP000663887">
    <property type="component" value="Unassembled WGS sequence"/>
</dbReference>
<dbReference type="EMBL" id="CAJNRG010008664">
    <property type="protein sequence ID" value="CAF2105987.1"/>
    <property type="molecule type" value="Genomic_DNA"/>
</dbReference>
<evidence type="ECO:0000256" key="1">
    <source>
        <dbReference type="SAM" id="SignalP"/>
    </source>
</evidence>
<dbReference type="Proteomes" id="UP000663856">
    <property type="component" value="Unassembled WGS sequence"/>
</dbReference>
<evidence type="ECO:0000313" key="4">
    <source>
        <dbReference type="Proteomes" id="UP000663887"/>
    </source>
</evidence>
<feature type="signal peptide" evidence="1">
    <location>
        <begin position="1"/>
        <end position="20"/>
    </location>
</feature>
<protein>
    <submittedName>
        <fullName evidence="2">Uncharacterized protein</fullName>
    </submittedName>
</protein>